<comment type="caution">
    <text evidence="1">The sequence shown here is derived from an EMBL/GenBank/DDBJ whole genome shotgun (WGS) entry which is preliminary data.</text>
</comment>
<proteinExistence type="predicted"/>
<name>J9F0L8_WUCBA</name>
<protein>
    <recommendedName>
        <fullName evidence="3">Exonuclease domain-containing protein</fullName>
    </recommendedName>
</protein>
<reference evidence="2" key="1">
    <citation type="submission" date="2012-08" db="EMBL/GenBank/DDBJ databases">
        <title>The Genome Sequence of Wuchereria bancrofti.</title>
        <authorList>
            <person name="Nutman T.B."/>
            <person name="Fink D.L."/>
            <person name="Russ C."/>
            <person name="Young S."/>
            <person name="Zeng Q."/>
            <person name="Koehrsen M."/>
            <person name="Alvarado L."/>
            <person name="Berlin A."/>
            <person name="Chapman S.B."/>
            <person name="Chen Z."/>
            <person name="Freedman E."/>
            <person name="Gellesch M."/>
            <person name="Goldberg J."/>
            <person name="Griggs A."/>
            <person name="Gujja S."/>
            <person name="Heilman E.R."/>
            <person name="Heiman D."/>
            <person name="Hepburn T."/>
            <person name="Howarth C."/>
            <person name="Jen D."/>
            <person name="Larson L."/>
            <person name="Lewis B."/>
            <person name="Mehta T."/>
            <person name="Park D."/>
            <person name="Pearson M."/>
            <person name="Roberts A."/>
            <person name="Saif S."/>
            <person name="Shea T."/>
            <person name="Shenoy N."/>
            <person name="Sisk P."/>
            <person name="Stolte C."/>
            <person name="Sykes S."/>
            <person name="Walk T."/>
            <person name="White J."/>
            <person name="Yandava C."/>
            <person name="Haas B."/>
            <person name="Henn M.R."/>
            <person name="Nusbaum C."/>
            <person name="Birren B."/>
        </authorList>
    </citation>
    <scope>NUCLEOTIDE SEQUENCE [LARGE SCALE GENOMIC DNA]</scope>
    <source>
        <strain evidence="2">NA</strain>
    </source>
</reference>
<evidence type="ECO:0000313" key="2">
    <source>
        <dbReference type="Proteomes" id="UP000004810"/>
    </source>
</evidence>
<dbReference type="GO" id="GO:0003676">
    <property type="term" value="F:nucleic acid binding"/>
    <property type="evidence" value="ECO:0007669"/>
    <property type="project" value="InterPro"/>
</dbReference>
<dbReference type="Gene3D" id="3.30.420.10">
    <property type="entry name" value="Ribonuclease H-like superfamily/Ribonuclease H"/>
    <property type="match status" value="1"/>
</dbReference>
<dbReference type="InterPro" id="IPR036397">
    <property type="entry name" value="RNaseH_sf"/>
</dbReference>
<dbReference type="EMBL" id="ADBV01002509">
    <property type="protein sequence ID" value="EJW82992.1"/>
    <property type="molecule type" value="Genomic_DNA"/>
</dbReference>
<sequence>MLRDLELNHLGRLHSGIDDVRNMCQITRSLGKSGYVFQNTSIYMDEKHTFENL</sequence>
<dbReference type="AlphaFoldDB" id="J9F0L8"/>
<gene>
    <name evidence="1" type="ORF">WUBG_06098</name>
</gene>
<organism evidence="1 2">
    <name type="scientific">Wuchereria bancrofti</name>
    <dbReference type="NCBI Taxonomy" id="6293"/>
    <lineage>
        <taxon>Eukaryota</taxon>
        <taxon>Metazoa</taxon>
        <taxon>Ecdysozoa</taxon>
        <taxon>Nematoda</taxon>
        <taxon>Chromadorea</taxon>
        <taxon>Rhabditida</taxon>
        <taxon>Spirurina</taxon>
        <taxon>Spiruromorpha</taxon>
        <taxon>Filarioidea</taxon>
        <taxon>Onchocercidae</taxon>
        <taxon>Wuchereria</taxon>
    </lineage>
</organism>
<accession>J9F0L8</accession>
<evidence type="ECO:0000313" key="1">
    <source>
        <dbReference type="EMBL" id="EJW82992.1"/>
    </source>
</evidence>
<evidence type="ECO:0008006" key="3">
    <source>
        <dbReference type="Google" id="ProtNLM"/>
    </source>
</evidence>
<dbReference type="Proteomes" id="UP000004810">
    <property type="component" value="Unassembled WGS sequence"/>
</dbReference>